<proteinExistence type="predicted"/>
<gene>
    <name evidence="1" type="ORF">G2W53_037045</name>
</gene>
<sequence length="42" mass="4641">MRKGLFVIRGSFLMQQAGKRGLWFSLSGNGHTTPPKVADYTS</sequence>
<protein>
    <submittedName>
        <fullName evidence="1">Uncharacterized protein</fullName>
    </submittedName>
</protein>
<dbReference type="EMBL" id="JAAIUW010000011">
    <property type="protein sequence ID" value="KAF7810302.1"/>
    <property type="molecule type" value="Genomic_DNA"/>
</dbReference>
<keyword evidence="2" id="KW-1185">Reference proteome</keyword>
<evidence type="ECO:0000313" key="1">
    <source>
        <dbReference type="EMBL" id="KAF7810302.1"/>
    </source>
</evidence>
<evidence type="ECO:0000313" key="2">
    <source>
        <dbReference type="Proteomes" id="UP000634136"/>
    </source>
</evidence>
<comment type="caution">
    <text evidence="1">The sequence shown here is derived from an EMBL/GenBank/DDBJ whole genome shotgun (WGS) entry which is preliminary data.</text>
</comment>
<dbReference type="Proteomes" id="UP000634136">
    <property type="component" value="Unassembled WGS sequence"/>
</dbReference>
<dbReference type="AlphaFoldDB" id="A0A834SYI5"/>
<name>A0A834SYI5_9FABA</name>
<accession>A0A834SYI5</accession>
<reference evidence="1" key="1">
    <citation type="submission" date="2020-09" db="EMBL/GenBank/DDBJ databases">
        <title>Genome-Enabled Discovery of Anthraquinone Biosynthesis in Senna tora.</title>
        <authorList>
            <person name="Kang S.-H."/>
            <person name="Pandey R.P."/>
            <person name="Lee C.-M."/>
            <person name="Sim J.-S."/>
            <person name="Jeong J.-T."/>
            <person name="Choi B.-S."/>
            <person name="Jung M."/>
            <person name="Ginzburg D."/>
            <person name="Zhao K."/>
            <person name="Won S.Y."/>
            <person name="Oh T.-J."/>
            <person name="Yu Y."/>
            <person name="Kim N.-H."/>
            <person name="Lee O.R."/>
            <person name="Lee T.-H."/>
            <person name="Bashyal P."/>
            <person name="Kim T.-S."/>
            <person name="Lee W.-H."/>
            <person name="Kawkins C."/>
            <person name="Kim C.-K."/>
            <person name="Kim J.S."/>
            <person name="Ahn B.O."/>
            <person name="Rhee S.Y."/>
            <person name="Sohng J.K."/>
        </authorList>
    </citation>
    <scope>NUCLEOTIDE SEQUENCE</scope>
    <source>
        <tissue evidence="1">Leaf</tissue>
    </source>
</reference>
<organism evidence="1 2">
    <name type="scientific">Senna tora</name>
    <dbReference type="NCBI Taxonomy" id="362788"/>
    <lineage>
        <taxon>Eukaryota</taxon>
        <taxon>Viridiplantae</taxon>
        <taxon>Streptophyta</taxon>
        <taxon>Embryophyta</taxon>
        <taxon>Tracheophyta</taxon>
        <taxon>Spermatophyta</taxon>
        <taxon>Magnoliopsida</taxon>
        <taxon>eudicotyledons</taxon>
        <taxon>Gunneridae</taxon>
        <taxon>Pentapetalae</taxon>
        <taxon>rosids</taxon>
        <taxon>fabids</taxon>
        <taxon>Fabales</taxon>
        <taxon>Fabaceae</taxon>
        <taxon>Caesalpinioideae</taxon>
        <taxon>Cassia clade</taxon>
        <taxon>Senna</taxon>
    </lineage>
</organism>